<organism evidence="2 3">
    <name type="scientific">uncultured phage_MedDCM-OCT-S28-C10</name>
    <dbReference type="NCBI Taxonomy" id="2741077"/>
    <lineage>
        <taxon>Viruses</taxon>
        <taxon>Duplodnaviria</taxon>
        <taxon>Heunggongvirae</taxon>
        <taxon>Uroviricota</taxon>
        <taxon>Caudoviricetes</taxon>
        <taxon>Autographivirales</taxon>
        <taxon>Votkovvirus</taxon>
        <taxon>Votkovvirus S28C10</taxon>
    </lineage>
</organism>
<keyword evidence="3" id="KW-1185">Reference proteome</keyword>
<evidence type="ECO:0000313" key="3">
    <source>
        <dbReference type="Proteomes" id="UP000505345"/>
    </source>
</evidence>
<dbReference type="Proteomes" id="UP000505345">
    <property type="component" value="Segment"/>
</dbReference>
<evidence type="ECO:0000256" key="1">
    <source>
        <dbReference type="SAM" id="MobiDB-lite"/>
    </source>
</evidence>
<reference evidence="2 3" key="1">
    <citation type="journal article" date="2013" name="PLoS Genet.">
        <title>Expanding the Marine Virosphere Using Metagenomics.</title>
        <authorList>
            <person name="Mizuno C.M."/>
            <person name="Rodriguez-Valera F."/>
            <person name="Kimes N.E."/>
            <person name="Ghai R."/>
        </authorList>
    </citation>
    <scope>NUCLEOTIDE SEQUENCE [LARGE SCALE GENOMIC DNA]</scope>
    <source>
        <strain evidence="2">UvMED-CGR-C62A-MedDCM-OCT-S28-C10</strain>
    </source>
</reference>
<dbReference type="KEGG" id="vg:55412619"/>
<accession>A0A6S4P9L6</accession>
<evidence type="ECO:0000313" key="2">
    <source>
        <dbReference type="EMBL" id="BAQ94095.1"/>
    </source>
</evidence>
<feature type="compositionally biased region" description="Polar residues" evidence="1">
    <location>
        <begin position="64"/>
        <end position="73"/>
    </location>
</feature>
<dbReference type="RefSeq" id="YP_009778153.1">
    <property type="nucleotide sequence ID" value="NC_047711.1"/>
</dbReference>
<feature type="region of interest" description="Disordered" evidence="1">
    <location>
        <begin position="1"/>
        <end position="73"/>
    </location>
</feature>
<dbReference type="EMBL" id="AP013540">
    <property type="protein sequence ID" value="BAQ94095.1"/>
    <property type="molecule type" value="Genomic_DNA"/>
</dbReference>
<name>A0A6S4P9L6_9CAUD</name>
<dbReference type="GeneID" id="55412619"/>
<sequence>MCGSKKVINPPAPEPIAAVPVTAQDQKIPELDLAIESDNDRDTKKKKSKRAGKKSLRSDGIVTTPVSSLNIPN</sequence>
<proteinExistence type="predicted"/>
<feature type="compositionally biased region" description="Basic residues" evidence="1">
    <location>
        <begin position="44"/>
        <end position="55"/>
    </location>
</feature>
<protein>
    <submittedName>
        <fullName evidence="2">Tail assembly protein</fullName>
    </submittedName>
</protein>